<dbReference type="InterPro" id="IPR052337">
    <property type="entry name" value="SAT4-like"/>
</dbReference>
<dbReference type="GO" id="GO:0016020">
    <property type="term" value="C:membrane"/>
    <property type="evidence" value="ECO:0007669"/>
    <property type="project" value="UniProtKB-SubCell"/>
</dbReference>
<comment type="subcellular location">
    <subcellularLocation>
        <location evidence="1">Membrane</location>
        <topology evidence="1">Multi-pass membrane protein</topology>
    </subcellularLocation>
</comment>
<feature type="region of interest" description="Disordered" evidence="6">
    <location>
        <begin position="264"/>
        <end position="284"/>
    </location>
</feature>
<feature type="transmembrane region" description="Helical" evidence="7">
    <location>
        <begin position="23"/>
        <end position="41"/>
    </location>
</feature>
<sequence length="338" mass="37761">MTDIPAIAPPAGHTAFDANDDTLWRWNVLCVTAGFVAYCGLMTTVMSRHGGVHEWDLTKEEVHGVLFWFNMTSIEYGMEIMVTKLTILCIYRRVFVPHRWSKFDIILRVFEAILITFYFAISCVKIWECNPRARIWNKALPGTCIDVSKLLNASGLFNFITDVLILLVPVKSVWNLKMTKKRKIQVVLIFTFGMVAPVFSMVGFVVREKVSHNPDVTYGQPLVLLWGTAEVSTGFLCVCLPPLFILFHKRECCGPTQSILRGESNALGPSQSSKRRTKSKFGSRGISGAHNDLLTGDYLELEEGSNYTLGVEKPNNAYMVSVEGGAGSLRLSDPPLQV</sequence>
<reference evidence="9" key="1">
    <citation type="submission" date="2020-10" db="EMBL/GenBank/DDBJ databases">
        <title>Genome Sequence of Monilinia vaccinii-corymbosi Sheds Light on Mummy Berry Disease Infection of Blueberry and Mating Type.</title>
        <authorList>
            <person name="Yow A.G."/>
            <person name="Zhang Y."/>
            <person name="Bansal K."/>
            <person name="Eacker S.M."/>
            <person name="Sullivan S."/>
            <person name="Liachko I."/>
            <person name="Cubeta M.A."/>
            <person name="Rollins J.A."/>
            <person name="Ashrafi H."/>
        </authorList>
    </citation>
    <scope>NUCLEOTIDE SEQUENCE</scope>
    <source>
        <strain evidence="9">RL-1</strain>
    </source>
</reference>
<proteinExistence type="inferred from homology"/>
<accession>A0A8A3PCA5</accession>
<dbReference type="EMBL" id="CP063407">
    <property type="protein sequence ID" value="QSZ32708.1"/>
    <property type="molecule type" value="Genomic_DNA"/>
</dbReference>
<evidence type="ECO:0000256" key="7">
    <source>
        <dbReference type="SAM" id="Phobius"/>
    </source>
</evidence>
<dbReference type="PANTHER" id="PTHR33048:SF47">
    <property type="entry name" value="INTEGRAL MEMBRANE PROTEIN-RELATED"/>
    <property type="match status" value="1"/>
</dbReference>
<evidence type="ECO:0000256" key="6">
    <source>
        <dbReference type="SAM" id="MobiDB-lite"/>
    </source>
</evidence>
<feature type="transmembrane region" description="Helical" evidence="7">
    <location>
        <begin position="105"/>
        <end position="127"/>
    </location>
</feature>
<evidence type="ECO:0000256" key="4">
    <source>
        <dbReference type="ARBA" id="ARBA00023136"/>
    </source>
</evidence>
<dbReference type="AlphaFoldDB" id="A0A8A3PCA5"/>
<dbReference type="Pfam" id="PF20684">
    <property type="entry name" value="Fung_rhodopsin"/>
    <property type="match status" value="1"/>
</dbReference>
<evidence type="ECO:0000256" key="5">
    <source>
        <dbReference type="ARBA" id="ARBA00038359"/>
    </source>
</evidence>
<keyword evidence="4 7" id="KW-0472">Membrane</keyword>
<dbReference type="InterPro" id="IPR049326">
    <property type="entry name" value="Rhodopsin_dom_fungi"/>
</dbReference>
<evidence type="ECO:0000313" key="10">
    <source>
        <dbReference type="Proteomes" id="UP000672032"/>
    </source>
</evidence>
<evidence type="ECO:0000259" key="8">
    <source>
        <dbReference type="Pfam" id="PF20684"/>
    </source>
</evidence>
<dbReference type="Proteomes" id="UP000672032">
    <property type="component" value="Chromosome 3"/>
</dbReference>
<dbReference type="PANTHER" id="PTHR33048">
    <property type="entry name" value="PTH11-LIKE INTEGRAL MEMBRANE PROTEIN (AFU_ORTHOLOGUE AFUA_5G11245)"/>
    <property type="match status" value="1"/>
</dbReference>
<name>A0A8A3PCA5_9HELO</name>
<evidence type="ECO:0000256" key="3">
    <source>
        <dbReference type="ARBA" id="ARBA00022989"/>
    </source>
</evidence>
<protein>
    <recommendedName>
        <fullName evidence="8">Rhodopsin domain-containing protein</fullName>
    </recommendedName>
</protein>
<evidence type="ECO:0000256" key="1">
    <source>
        <dbReference type="ARBA" id="ARBA00004141"/>
    </source>
</evidence>
<keyword evidence="10" id="KW-1185">Reference proteome</keyword>
<gene>
    <name evidence="9" type="ORF">DSL72_002287</name>
</gene>
<feature type="domain" description="Rhodopsin" evidence="8">
    <location>
        <begin position="27"/>
        <end position="248"/>
    </location>
</feature>
<keyword evidence="2 7" id="KW-0812">Transmembrane</keyword>
<feature type="transmembrane region" description="Helical" evidence="7">
    <location>
        <begin position="186"/>
        <end position="206"/>
    </location>
</feature>
<evidence type="ECO:0000313" key="9">
    <source>
        <dbReference type="EMBL" id="QSZ32708.1"/>
    </source>
</evidence>
<keyword evidence="3 7" id="KW-1133">Transmembrane helix</keyword>
<organism evidence="9 10">
    <name type="scientific">Monilinia vaccinii-corymbosi</name>
    <dbReference type="NCBI Taxonomy" id="61207"/>
    <lineage>
        <taxon>Eukaryota</taxon>
        <taxon>Fungi</taxon>
        <taxon>Dikarya</taxon>
        <taxon>Ascomycota</taxon>
        <taxon>Pezizomycotina</taxon>
        <taxon>Leotiomycetes</taxon>
        <taxon>Helotiales</taxon>
        <taxon>Sclerotiniaceae</taxon>
        <taxon>Monilinia</taxon>
    </lineage>
</organism>
<comment type="similarity">
    <text evidence="5">Belongs to the SAT4 family.</text>
</comment>
<feature type="transmembrane region" description="Helical" evidence="7">
    <location>
        <begin position="226"/>
        <end position="247"/>
    </location>
</feature>
<evidence type="ECO:0000256" key="2">
    <source>
        <dbReference type="ARBA" id="ARBA00022692"/>
    </source>
</evidence>
<dbReference type="OrthoDB" id="2496787at2759"/>